<protein>
    <submittedName>
        <fullName evidence="2">Uncharacterized protein</fullName>
    </submittedName>
</protein>
<reference evidence="2" key="1">
    <citation type="submission" date="2021-06" db="EMBL/GenBank/DDBJ databases">
        <authorList>
            <person name="Rolland C."/>
        </authorList>
    </citation>
    <scope>NUCLEOTIDE SEQUENCE</scope>
    <source>
        <strain evidence="2">347.936635</strain>
    </source>
</reference>
<accession>A0A8F8PK69</accession>
<name>A0A8F8PK69_9VIRU</name>
<evidence type="ECO:0000313" key="2">
    <source>
        <dbReference type="EMBL" id="QYA18713.1"/>
    </source>
</evidence>
<keyword evidence="1" id="KW-0472">Membrane</keyword>
<sequence>MDTESVIIELPASGKFLDVTSMVTTNQQFLASTICSALLLVASVLIPTGSYTQGLSNMFNLCALLCSFSLYMLSNALFEVVGYKWAIVHDKYNHLAFATAISSFLGLLFFTASVLPLHLQVPVFVIAAYSFYLFIKLKQYK</sequence>
<feature type="transmembrane region" description="Helical" evidence="1">
    <location>
        <begin position="29"/>
        <end position="46"/>
    </location>
</feature>
<gene>
    <name evidence="2" type="ORF">KOM_12_445</name>
</gene>
<feature type="transmembrane region" description="Helical" evidence="1">
    <location>
        <begin position="117"/>
        <end position="135"/>
    </location>
</feature>
<keyword evidence="1" id="KW-1133">Transmembrane helix</keyword>
<feature type="transmembrane region" description="Helical" evidence="1">
    <location>
        <begin position="92"/>
        <end position="111"/>
    </location>
</feature>
<organism evidence="2">
    <name type="scientific">Clandestinovirus</name>
    <dbReference type="NCBI Taxonomy" id="2831644"/>
    <lineage>
        <taxon>Viruses</taxon>
    </lineage>
</organism>
<proteinExistence type="predicted"/>
<dbReference type="EMBL" id="MZ420154">
    <property type="protein sequence ID" value="QYA18713.1"/>
    <property type="molecule type" value="Genomic_DNA"/>
</dbReference>
<keyword evidence="1" id="KW-0812">Transmembrane</keyword>
<feature type="transmembrane region" description="Helical" evidence="1">
    <location>
        <begin position="58"/>
        <end position="80"/>
    </location>
</feature>
<evidence type="ECO:0000256" key="1">
    <source>
        <dbReference type="SAM" id="Phobius"/>
    </source>
</evidence>